<organism evidence="2 3">
    <name type="scientific">Nocardia terpenica</name>
    <dbReference type="NCBI Taxonomy" id="455432"/>
    <lineage>
        <taxon>Bacteria</taxon>
        <taxon>Bacillati</taxon>
        <taxon>Actinomycetota</taxon>
        <taxon>Actinomycetes</taxon>
        <taxon>Mycobacteriales</taxon>
        <taxon>Nocardiaceae</taxon>
        <taxon>Nocardia</taxon>
    </lineage>
</organism>
<gene>
    <name evidence="2" type="ORF">F6W96_27660</name>
</gene>
<sequence length="60" mass="6408">MLISSGIRIMAGDPGEWTVITDPGVRYRPERIGGRRYHVTASVPRAGRGSGNGVTPESGR</sequence>
<dbReference type="AlphaFoldDB" id="A0A6G9Z817"/>
<dbReference type="Proteomes" id="UP000500953">
    <property type="component" value="Chromosome"/>
</dbReference>
<reference evidence="2 3" key="1">
    <citation type="journal article" date="2019" name="ACS Chem. Biol.">
        <title>Identification and Mobilization of a Cryptic Antibiotic Biosynthesis Gene Locus from a Human-Pathogenic Nocardia Isolate.</title>
        <authorList>
            <person name="Herisse M."/>
            <person name="Ishida K."/>
            <person name="Porter J.L."/>
            <person name="Howden B."/>
            <person name="Hertweck C."/>
            <person name="Stinear T.P."/>
            <person name="Pidot S.J."/>
        </authorList>
    </citation>
    <scope>NUCLEOTIDE SEQUENCE [LARGE SCALE GENOMIC DNA]</scope>
    <source>
        <strain evidence="2 3">AUSMDU00012715</strain>
    </source>
</reference>
<proteinExistence type="predicted"/>
<feature type="region of interest" description="Disordered" evidence="1">
    <location>
        <begin position="38"/>
        <end position="60"/>
    </location>
</feature>
<dbReference type="RefSeq" id="WP_167488843.1">
    <property type="nucleotide sequence ID" value="NZ_CP046173.1"/>
</dbReference>
<protein>
    <submittedName>
        <fullName evidence="2">Uncharacterized protein</fullName>
    </submittedName>
</protein>
<evidence type="ECO:0000256" key="1">
    <source>
        <dbReference type="SAM" id="MobiDB-lite"/>
    </source>
</evidence>
<evidence type="ECO:0000313" key="2">
    <source>
        <dbReference type="EMBL" id="QIS21551.1"/>
    </source>
</evidence>
<dbReference type="EMBL" id="CP046173">
    <property type="protein sequence ID" value="QIS21551.1"/>
    <property type="molecule type" value="Genomic_DNA"/>
</dbReference>
<evidence type="ECO:0000313" key="3">
    <source>
        <dbReference type="Proteomes" id="UP000500953"/>
    </source>
</evidence>
<name>A0A6G9Z817_9NOCA</name>
<accession>A0A6G9Z817</accession>